<keyword evidence="4 7" id="KW-1133">Transmembrane helix</keyword>
<dbReference type="EMBL" id="BARU01032503">
    <property type="protein sequence ID" value="GAH71828.1"/>
    <property type="molecule type" value="Genomic_DNA"/>
</dbReference>
<feature type="domain" description="Type II secretion system protein GspG C-terminal" evidence="8">
    <location>
        <begin position="34"/>
        <end position="127"/>
    </location>
</feature>
<dbReference type="GO" id="GO:0016020">
    <property type="term" value="C:membrane"/>
    <property type="evidence" value="ECO:0007669"/>
    <property type="project" value="UniProtKB-SubCell"/>
</dbReference>
<keyword evidence="3 7" id="KW-0812">Transmembrane</keyword>
<name>X1JPV3_9ZZZZ</name>
<sequence length="187" mass="19607">MKKLGRKEEGFTLIELLIVVAIIGIIAGIAIPNFLGARTKARVTRAFADMRALADALEMYYVDNTTYPAEPANEGDPIPGLSPTYMTSQPNDPFSGAVYRYYIDDEDAPTAWLLVSHGPDGSADVTEATAGFSWADADRVGGQLGGPDGARDADGDLYGYGLAAGNNGWYDPADGATSPGDLGRGGP</sequence>
<dbReference type="NCBIfam" id="TIGR02532">
    <property type="entry name" value="IV_pilin_GFxxxE"/>
    <property type="match status" value="1"/>
</dbReference>
<protein>
    <recommendedName>
        <fullName evidence="8">Type II secretion system protein GspG C-terminal domain-containing protein</fullName>
    </recommendedName>
</protein>
<evidence type="ECO:0000313" key="9">
    <source>
        <dbReference type="EMBL" id="GAH71828.1"/>
    </source>
</evidence>
<organism evidence="9">
    <name type="scientific">marine sediment metagenome</name>
    <dbReference type="NCBI Taxonomy" id="412755"/>
    <lineage>
        <taxon>unclassified sequences</taxon>
        <taxon>metagenomes</taxon>
        <taxon>ecological metagenomes</taxon>
    </lineage>
</organism>
<gene>
    <name evidence="9" type="ORF">S03H2_51253</name>
</gene>
<comment type="caution">
    <text evidence="9">The sequence shown here is derived from an EMBL/GenBank/DDBJ whole genome shotgun (WGS) entry which is preliminary data.</text>
</comment>
<reference evidence="9" key="1">
    <citation type="journal article" date="2014" name="Front. Microbiol.">
        <title>High frequency of phylogenetically diverse reductive dehalogenase-homologous genes in deep subseafloor sedimentary metagenomes.</title>
        <authorList>
            <person name="Kawai M."/>
            <person name="Futagami T."/>
            <person name="Toyoda A."/>
            <person name="Takaki Y."/>
            <person name="Nishi S."/>
            <person name="Hori S."/>
            <person name="Arai W."/>
            <person name="Tsubouchi T."/>
            <person name="Morono Y."/>
            <person name="Uchiyama I."/>
            <person name="Ito T."/>
            <person name="Fujiyama A."/>
            <person name="Inagaki F."/>
            <person name="Takami H."/>
        </authorList>
    </citation>
    <scope>NUCLEOTIDE SEQUENCE</scope>
    <source>
        <strain evidence="9">Expedition CK06-06</strain>
    </source>
</reference>
<dbReference type="GO" id="GO:0015628">
    <property type="term" value="P:protein secretion by the type II secretion system"/>
    <property type="evidence" value="ECO:0007669"/>
    <property type="project" value="InterPro"/>
</dbReference>
<dbReference type="PANTHER" id="PTHR30093:SF44">
    <property type="entry name" value="TYPE II SECRETION SYSTEM CORE PROTEIN G"/>
    <property type="match status" value="1"/>
</dbReference>
<dbReference type="InterPro" id="IPR012902">
    <property type="entry name" value="N_methyl_site"/>
</dbReference>
<evidence type="ECO:0000256" key="2">
    <source>
        <dbReference type="ARBA" id="ARBA00022481"/>
    </source>
</evidence>
<dbReference type="InterPro" id="IPR045584">
    <property type="entry name" value="Pilin-like"/>
</dbReference>
<accession>X1JPV3</accession>
<dbReference type="InterPro" id="IPR000983">
    <property type="entry name" value="Bac_GSPG_pilin"/>
</dbReference>
<dbReference type="Pfam" id="PF07963">
    <property type="entry name" value="N_methyl"/>
    <property type="match status" value="1"/>
</dbReference>
<keyword evidence="2" id="KW-0488">Methylation</keyword>
<evidence type="ECO:0000256" key="4">
    <source>
        <dbReference type="ARBA" id="ARBA00022989"/>
    </source>
</evidence>
<evidence type="ECO:0000256" key="6">
    <source>
        <dbReference type="SAM" id="MobiDB-lite"/>
    </source>
</evidence>
<feature type="transmembrane region" description="Helical" evidence="7">
    <location>
        <begin position="12"/>
        <end position="35"/>
    </location>
</feature>
<evidence type="ECO:0000259" key="8">
    <source>
        <dbReference type="Pfam" id="PF08334"/>
    </source>
</evidence>
<dbReference type="PRINTS" id="PR00813">
    <property type="entry name" value="BCTERIALGSPG"/>
</dbReference>
<evidence type="ECO:0000256" key="5">
    <source>
        <dbReference type="ARBA" id="ARBA00023136"/>
    </source>
</evidence>
<evidence type="ECO:0000256" key="1">
    <source>
        <dbReference type="ARBA" id="ARBA00004167"/>
    </source>
</evidence>
<dbReference type="PROSITE" id="PS00409">
    <property type="entry name" value="PROKAR_NTER_METHYL"/>
    <property type="match status" value="1"/>
</dbReference>
<dbReference type="SUPFAM" id="SSF54523">
    <property type="entry name" value="Pili subunits"/>
    <property type="match status" value="1"/>
</dbReference>
<dbReference type="InterPro" id="IPR013545">
    <property type="entry name" value="T2SS_protein-GspG_C"/>
</dbReference>
<dbReference type="GO" id="GO:0015627">
    <property type="term" value="C:type II protein secretion system complex"/>
    <property type="evidence" value="ECO:0007669"/>
    <property type="project" value="InterPro"/>
</dbReference>
<keyword evidence="5 7" id="KW-0472">Membrane</keyword>
<dbReference type="PANTHER" id="PTHR30093">
    <property type="entry name" value="GENERAL SECRETION PATHWAY PROTEIN G"/>
    <property type="match status" value="1"/>
</dbReference>
<comment type="subcellular location">
    <subcellularLocation>
        <location evidence="1">Membrane</location>
        <topology evidence="1">Single-pass membrane protein</topology>
    </subcellularLocation>
</comment>
<feature type="region of interest" description="Disordered" evidence="6">
    <location>
        <begin position="165"/>
        <end position="187"/>
    </location>
</feature>
<dbReference type="AlphaFoldDB" id="X1JPV3"/>
<dbReference type="Gene3D" id="3.30.700.10">
    <property type="entry name" value="Glycoprotein, Type 4 Pilin"/>
    <property type="match status" value="1"/>
</dbReference>
<proteinExistence type="predicted"/>
<evidence type="ECO:0000256" key="7">
    <source>
        <dbReference type="SAM" id="Phobius"/>
    </source>
</evidence>
<evidence type="ECO:0000256" key="3">
    <source>
        <dbReference type="ARBA" id="ARBA00022692"/>
    </source>
</evidence>
<dbReference type="Pfam" id="PF08334">
    <property type="entry name" value="T2SSG"/>
    <property type="match status" value="1"/>
</dbReference>